<comment type="caution">
    <text evidence="1">The sequence shown here is derived from an EMBL/GenBank/DDBJ whole genome shotgun (WGS) entry which is preliminary data.</text>
</comment>
<reference evidence="1" key="1">
    <citation type="journal article" date="2021" name="PeerJ">
        <title>Extensive microbial diversity within the chicken gut microbiome revealed by metagenomics and culture.</title>
        <authorList>
            <person name="Gilroy R."/>
            <person name="Ravi A."/>
            <person name="Getino M."/>
            <person name="Pursley I."/>
            <person name="Horton D.L."/>
            <person name="Alikhan N.F."/>
            <person name="Baker D."/>
            <person name="Gharbi K."/>
            <person name="Hall N."/>
            <person name="Watson M."/>
            <person name="Adriaenssens E.M."/>
            <person name="Foster-Nyarko E."/>
            <person name="Jarju S."/>
            <person name="Secka A."/>
            <person name="Antonio M."/>
            <person name="Oren A."/>
            <person name="Chaudhuri R.R."/>
            <person name="La Ragione R."/>
            <person name="Hildebrand F."/>
            <person name="Pallen M.J."/>
        </authorList>
    </citation>
    <scope>NUCLEOTIDE SEQUENCE</scope>
    <source>
        <strain evidence="1">ChiW4-1371</strain>
    </source>
</reference>
<evidence type="ECO:0000313" key="1">
    <source>
        <dbReference type="EMBL" id="HIZ89726.1"/>
    </source>
</evidence>
<accession>A0A9D2GVH5</accession>
<sequence length="192" mass="22947">MERKNNIGKVNHKTYINNILDKDLSYTNNIEFYDNSSVILKIEKIKWNGEKVPNSLSVKRNQQLGIVRLIEVLDKSFNLLKRYDILNDGTRTERNYINYDIQSLTEYEDYYYENVLITSLYHAEHYTNNKLIYITELKVDNVEEIDENTVKIKMVQETVKDNKIIIDYKSEYILSKYMVEKDGKLKFVDKVY</sequence>
<dbReference type="Proteomes" id="UP000824176">
    <property type="component" value="Unassembled WGS sequence"/>
</dbReference>
<evidence type="ECO:0000313" key="2">
    <source>
        <dbReference type="Proteomes" id="UP000824176"/>
    </source>
</evidence>
<proteinExistence type="predicted"/>
<gene>
    <name evidence="1" type="ORF">H9804_07255</name>
</gene>
<organism evidence="1 2">
    <name type="scientific">Candidatus Mucispirillum faecigallinarum</name>
    <dbReference type="NCBI Taxonomy" id="2838699"/>
    <lineage>
        <taxon>Bacteria</taxon>
        <taxon>Pseudomonadati</taxon>
        <taxon>Deferribacterota</taxon>
        <taxon>Deferribacteres</taxon>
        <taxon>Deferribacterales</taxon>
        <taxon>Mucispirillaceae</taxon>
        <taxon>Mucispirillum</taxon>
    </lineage>
</organism>
<protein>
    <submittedName>
        <fullName evidence="1">Uncharacterized protein</fullName>
    </submittedName>
</protein>
<name>A0A9D2GVH5_9BACT</name>
<dbReference type="EMBL" id="DXAQ01000114">
    <property type="protein sequence ID" value="HIZ89726.1"/>
    <property type="molecule type" value="Genomic_DNA"/>
</dbReference>
<reference evidence="1" key="2">
    <citation type="submission" date="2021-04" db="EMBL/GenBank/DDBJ databases">
        <authorList>
            <person name="Gilroy R."/>
        </authorList>
    </citation>
    <scope>NUCLEOTIDE SEQUENCE</scope>
    <source>
        <strain evidence="1">ChiW4-1371</strain>
    </source>
</reference>
<dbReference type="AlphaFoldDB" id="A0A9D2GVH5"/>